<dbReference type="EMBL" id="JAUCMV010000004">
    <property type="protein sequence ID" value="KAK0400855.1"/>
    <property type="molecule type" value="Genomic_DNA"/>
</dbReference>
<comment type="caution">
    <text evidence="3">The sequence shown here is derived from an EMBL/GenBank/DDBJ whole genome shotgun (WGS) entry which is preliminary data.</text>
</comment>
<keyword evidence="2" id="KW-0472">Membrane</keyword>
<dbReference type="AlphaFoldDB" id="A0AA39H7U5"/>
<sequence length="382" mass="44548">MGQRMRQDKAGTDYLNPEPNRADSNQIPRRELAELKTALREAINSTTVFVNDEPLKVNNTNEIALPFYYIGKYKLPKHDAILNNLVNKFSSELKKLMKSVYGNKITYIDDRKKENFNDEYLYREFHKSVDTARLSAFALVNDLITLLEASITTNSDSALTNFKRFMDFERKWLRCSEQAQAIMSGHNYAVLMFFLNKNNYKYAALRAYLKDIDTILTVNHVTVRAYFMIHYDRKVVHFLYSEEYPAIRQYLKSVESMFANRVVEHGIKKSVEEIIDQSLPLKNTSEYIGKVLSEHYNYTKQPTNIPPALGIFVYHLSYTFAYMQCLMNLIIAWNRFVAVWFPMNYLRVFNAKLCGGVAIYVCCQACIVTTLFFSEFSYSVYV</sequence>
<proteinExistence type="predicted"/>
<evidence type="ECO:0000313" key="3">
    <source>
        <dbReference type="EMBL" id="KAK0400855.1"/>
    </source>
</evidence>
<protein>
    <submittedName>
        <fullName evidence="3">Uncharacterized protein</fullName>
    </submittedName>
</protein>
<feature type="compositionally biased region" description="Basic and acidic residues" evidence="1">
    <location>
        <begin position="1"/>
        <end position="11"/>
    </location>
</feature>
<evidence type="ECO:0000256" key="2">
    <source>
        <dbReference type="SAM" id="Phobius"/>
    </source>
</evidence>
<feature type="transmembrane region" description="Helical" evidence="2">
    <location>
        <begin position="353"/>
        <end position="373"/>
    </location>
</feature>
<keyword evidence="2" id="KW-0812">Transmembrane</keyword>
<dbReference type="Proteomes" id="UP001175271">
    <property type="component" value="Unassembled WGS sequence"/>
</dbReference>
<evidence type="ECO:0000256" key="1">
    <source>
        <dbReference type="SAM" id="MobiDB-lite"/>
    </source>
</evidence>
<evidence type="ECO:0000313" key="4">
    <source>
        <dbReference type="Proteomes" id="UP001175271"/>
    </source>
</evidence>
<dbReference type="SUPFAM" id="SSF81321">
    <property type="entry name" value="Family A G protein-coupled receptor-like"/>
    <property type="match status" value="1"/>
</dbReference>
<name>A0AA39H7U5_9BILA</name>
<keyword evidence="2" id="KW-1133">Transmembrane helix</keyword>
<gene>
    <name evidence="3" type="ORF">QR680_015484</name>
</gene>
<keyword evidence="4" id="KW-1185">Reference proteome</keyword>
<dbReference type="Gene3D" id="1.20.1070.10">
    <property type="entry name" value="Rhodopsin 7-helix transmembrane proteins"/>
    <property type="match status" value="1"/>
</dbReference>
<organism evidence="3 4">
    <name type="scientific">Steinernema hermaphroditum</name>
    <dbReference type="NCBI Taxonomy" id="289476"/>
    <lineage>
        <taxon>Eukaryota</taxon>
        <taxon>Metazoa</taxon>
        <taxon>Ecdysozoa</taxon>
        <taxon>Nematoda</taxon>
        <taxon>Chromadorea</taxon>
        <taxon>Rhabditida</taxon>
        <taxon>Tylenchina</taxon>
        <taxon>Panagrolaimomorpha</taxon>
        <taxon>Strongyloidoidea</taxon>
        <taxon>Steinernematidae</taxon>
        <taxon>Steinernema</taxon>
    </lineage>
</organism>
<accession>A0AA39H7U5</accession>
<reference evidence="3" key="1">
    <citation type="submission" date="2023-06" db="EMBL/GenBank/DDBJ databases">
        <title>Genomic analysis of the entomopathogenic nematode Steinernema hermaphroditum.</title>
        <authorList>
            <person name="Schwarz E.M."/>
            <person name="Heppert J.K."/>
            <person name="Baniya A."/>
            <person name="Schwartz H.T."/>
            <person name="Tan C.-H."/>
            <person name="Antoshechkin I."/>
            <person name="Sternberg P.W."/>
            <person name="Goodrich-Blair H."/>
            <person name="Dillman A.R."/>
        </authorList>
    </citation>
    <scope>NUCLEOTIDE SEQUENCE</scope>
    <source>
        <strain evidence="3">PS9179</strain>
        <tissue evidence="3">Whole animal</tissue>
    </source>
</reference>
<feature type="transmembrane region" description="Helical" evidence="2">
    <location>
        <begin position="321"/>
        <end position="341"/>
    </location>
</feature>
<feature type="region of interest" description="Disordered" evidence="1">
    <location>
        <begin position="1"/>
        <end position="24"/>
    </location>
</feature>